<name>A0A084GAZ1_PSEDA</name>
<dbReference type="KEGG" id="sapo:SAPIO_CDS3519"/>
<evidence type="ECO:0000313" key="2">
    <source>
        <dbReference type="EMBL" id="KEZ44503.1"/>
    </source>
</evidence>
<protein>
    <submittedName>
        <fullName evidence="2">Uncharacterized protein</fullName>
    </submittedName>
</protein>
<proteinExistence type="predicted"/>
<feature type="compositionally biased region" description="Low complexity" evidence="1">
    <location>
        <begin position="117"/>
        <end position="153"/>
    </location>
</feature>
<feature type="region of interest" description="Disordered" evidence="1">
    <location>
        <begin position="38"/>
        <end position="69"/>
    </location>
</feature>
<accession>A0A084GAZ1</accession>
<organism evidence="2 3">
    <name type="scientific">Pseudallescheria apiosperma</name>
    <name type="common">Scedosporium apiospermum</name>
    <dbReference type="NCBI Taxonomy" id="563466"/>
    <lineage>
        <taxon>Eukaryota</taxon>
        <taxon>Fungi</taxon>
        <taxon>Dikarya</taxon>
        <taxon>Ascomycota</taxon>
        <taxon>Pezizomycotina</taxon>
        <taxon>Sordariomycetes</taxon>
        <taxon>Hypocreomycetidae</taxon>
        <taxon>Microascales</taxon>
        <taxon>Microascaceae</taxon>
        <taxon>Scedosporium</taxon>
    </lineage>
</organism>
<feature type="compositionally biased region" description="Acidic residues" evidence="1">
    <location>
        <begin position="559"/>
        <end position="568"/>
    </location>
</feature>
<feature type="compositionally biased region" description="Polar residues" evidence="1">
    <location>
        <begin position="39"/>
        <end position="62"/>
    </location>
</feature>
<dbReference type="OrthoDB" id="5426982at2759"/>
<comment type="caution">
    <text evidence="2">The sequence shown here is derived from an EMBL/GenBank/DDBJ whole genome shotgun (WGS) entry which is preliminary data.</text>
</comment>
<feature type="compositionally biased region" description="Low complexity" evidence="1">
    <location>
        <begin position="162"/>
        <end position="187"/>
    </location>
</feature>
<keyword evidence="3" id="KW-1185">Reference proteome</keyword>
<dbReference type="HOGENOM" id="CLU_505257_0_0_1"/>
<feature type="region of interest" description="Disordered" evidence="1">
    <location>
        <begin position="542"/>
        <end position="568"/>
    </location>
</feature>
<gene>
    <name evidence="2" type="ORF">SAPIO_CDS3519</name>
</gene>
<dbReference type="AlphaFoldDB" id="A0A084GAZ1"/>
<evidence type="ECO:0000313" key="3">
    <source>
        <dbReference type="Proteomes" id="UP000028545"/>
    </source>
</evidence>
<dbReference type="Proteomes" id="UP000028545">
    <property type="component" value="Unassembled WGS sequence"/>
</dbReference>
<feature type="region of interest" description="Disordered" evidence="1">
    <location>
        <begin position="87"/>
        <end position="199"/>
    </location>
</feature>
<evidence type="ECO:0000256" key="1">
    <source>
        <dbReference type="SAM" id="MobiDB-lite"/>
    </source>
</evidence>
<dbReference type="RefSeq" id="XP_016644302.1">
    <property type="nucleotide sequence ID" value="XM_016786296.1"/>
</dbReference>
<dbReference type="EMBL" id="JOWA01000088">
    <property type="protein sequence ID" value="KEZ44503.1"/>
    <property type="molecule type" value="Genomic_DNA"/>
</dbReference>
<reference evidence="2 3" key="1">
    <citation type="journal article" date="2014" name="Genome Announc.">
        <title>Draft genome sequence of the pathogenic fungus Scedosporium apiospermum.</title>
        <authorList>
            <person name="Vandeputte P."/>
            <person name="Ghamrawi S."/>
            <person name="Rechenmann M."/>
            <person name="Iltis A."/>
            <person name="Giraud S."/>
            <person name="Fleury M."/>
            <person name="Thornton C."/>
            <person name="Delhaes L."/>
            <person name="Meyer W."/>
            <person name="Papon N."/>
            <person name="Bouchara J.P."/>
        </authorList>
    </citation>
    <scope>NUCLEOTIDE SEQUENCE [LARGE SCALE GENOMIC DNA]</scope>
    <source>
        <strain evidence="2 3">IHEM 14462</strain>
    </source>
</reference>
<dbReference type="VEuPathDB" id="FungiDB:SAPIO_CDS3519"/>
<sequence length="568" mass="64024">MASPLPMGHGFVSHIPSPAGDIEYEKYFDFAAWERDQGNGVTRSSEGSSSYTPALTTDSMMTPPSEHSDGFLDAYYNSGLLNSLPDVRQYDDDWTYPHQDPSQDAFPHEFSSLMLNSSSSASSSSPSSSSSSSYSSSPPRYSSSSPPSSAASPPSYPPSPPAHRSSSPKQHSRKSSSSSSSKSSSSKSSKKRHLQHPEQTAECDLRVCAQCKKFEYLCIHEQLSTIGPVFVNIHDKAGESVRRDDLTGRVVYAPISFSETDPSAPTMQLCIQAYHPENGGRLSGPNCAIPREHIPSWGSLARWAGQQILYESKTPFRKAVETFVMAYSDRPNSRDYYLPKFDLVDRVRKLTCMFKIWMTQHTQNSSHSNGIYYRTSKGVMRLPYSVHEELRHIAKKAMESLERDILSELDGCMTQSKAVQPFEKPLLWVCLWQLIFVYRQLLSSLSHSSQKRCREVTRRLYTALVAYYTGFFYTPKSLNLELDLSRARMPVELKYELSALFQSILDNRVDFYQALRGSKNEFDNLLGSTIVENELKRLLKRRSRKSTSSRSTKVVDAHDDGDDEDEDY</sequence>
<dbReference type="GeneID" id="27722591"/>